<evidence type="ECO:0000313" key="6">
    <source>
        <dbReference type="Proteomes" id="UP000586031"/>
    </source>
</evidence>
<evidence type="ECO:0000313" key="5">
    <source>
        <dbReference type="EMBL" id="HII84048.1"/>
    </source>
</evidence>
<evidence type="ECO:0000256" key="1">
    <source>
        <dbReference type="PROSITE-ProRule" id="PRU00285"/>
    </source>
</evidence>
<protein>
    <submittedName>
        <fullName evidence="5">Hsp20/alpha crystallin family protein</fullName>
    </submittedName>
</protein>
<dbReference type="AlphaFoldDB" id="A0A7J4THY5"/>
<reference evidence="6" key="1">
    <citation type="journal article" date="2020" name="bioRxiv">
        <title>A rank-normalized archaeal taxonomy based on genome phylogeny resolves widespread incomplete and uneven classifications.</title>
        <authorList>
            <person name="Rinke C."/>
            <person name="Chuvochina M."/>
            <person name="Mussig A.J."/>
            <person name="Chaumeil P.-A."/>
            <person name="Waite D.W."/>
            <person name="Whitman W.B."/>
            <person name="Parks D.H."/>
            <person name="Hugenholtz P."/>
        </authorList>
    </citation>
    <scope>NUCLEOTIDE SEQUENCE [LARGE SCALE GENOMIC DNA]</scope>
</reference>
<dbReference type="PROSITE" id="PS01031">
    <property type="entry name" value="SHSP"/>
    <property type="match status" value="1"/>
</dbReference>
<proteinExistence type="inferred from homology"/>
<evidence type="ECO:0000256" key="2">
    <source>
        <dbReference type="RuleBase" id="RU003616"/>
    </source>
</evidence>
<dbReference type="CDD" id="cd06464">
    <property type="entry name" value="ACD_sHsps-like"/>
    <property type="match status" value="1"/>
</dbReference>
<dbReference type="InterPro" id="IPR002068">
    <property type="entry name" value="A-crystallin/Hsp20_dom"/>
</dbReference>
<dbReference type="Pfam" id="PF00011">
    <property type="entry name" value="HSP20"/>
    <property type="match status" value="1"/>
</dbReference>
<comment type="caution">
    <text evidence="5">The sequence shown here is derived from an EMBL/GenBank/DDBJ whole genome shotgun (WGS) entry which is preliminary data.</text>
</comment>
<sequence length="146" mass="16593">MVERKGIDTIFNDMIQTIKERQVDLDNAIAEYTGGPAKPASDIMETNEEIVVKTDLPGYRRDDIKIHLTEDTLEIKAEHSEETEEKGKKEGGTFHRKERRVTSAARTLILPARVKINEVSAHFKDGVLTINMPKLEKKETYAVKVE</sequence>
<feature type="region of interest" description="Disordered" evidence="3">
    <location>
        <begin position="76"/>
        <end position="98"/>
    </location>
</feature>
<dbReference type="InterPro" id="IPR031107">
    <property type="entry name" value="Small_HSP"/>
</dbReference>
<dbReference type="EMBL" id="DUHE01000125">
    <property type="protein sequence ID" value="HII84048.1"/>
    <property type="molecule type" value="Genomic_DNA"/>
</dbReference>
<dbReference type="InterPro" id="IPR008978">
    <property type="entry name" value="HSP20-like_chaperone"/>
</dbReference>
<gene>
    <name evidence="5" type="ORF">HA271_04235</name>
</gene>
<evidence type="ECO:0000256" key="3">
    <source>
        <dbReference type="SAM" id="MobiDB-lite"/>
    </source>
</evidence>
<organism evidence="5 6">
    <name type="scientific">Methanobacterium subterraneum</name>
    <dbReference type="NCBI Taxonomy" id="59277"/>
    <lineage>
        <taxon>Archaea</taxon>
        <taxon>Methanobacteriati</taxon>
        <taxon>Methanobacteriota</taxon>
        <taxon>Methanomada group</taxon>
        <taxon>Methanobacteria</taxon>
        <taxon>Methanobacteriales</taxon>
        <taxon>Methanobacteriaceae</taxon>
        <taxon>Methanobacterium</taxon>
    </lineage>
</organism>
<accession>A0A7J4THY5</accession>
<dbReference type="SUPFAM" id="SSF49764">
    <property type="entry name" value="HSP20-like chaperones"/>
    <property type="match status" value="1"/>
</dbReference>
<name>A0A7J4THY5_9EURY</name>
<dbReference type="PANTHER" id="PTHR11527">
    <property type="entry name" value="HEAT-SHOCK PROTEIN 20 FAMILY MEMBER"/>
    <property type="match status" value="1"/>
</dbReference>
<dbReference type="Gene3D" id="2.60.40.790">
    <property type="match status" value="1"/>
</dbReference>
<feature type="compositionally biased region" description="Basic and acidic residues" evidence="3">
    <location>
        <begin position="76"/>
        <end position="95"/>
    </location>
</feature>
<feature type="domain" description="SHSP" evidence="4">
    <location>
        <begin position="32"/>
        <end position="146"/>
    </location>
</feature>
<comment type="similarity">
    <text evidence="1 2">Belongs to the small heat shock protein (HSP20) family.</text>
</comment>
<evidence type="ECO:0000259" key="4">
    <source>
        <dbReference type="PROSITE" id="PS01031"/>
    </source>
</evidence>
<dbReference type="Proteomes" id="UP000586031">
    <property type="component" value="Unassembled WGS sequence"/>
</dbReference>